<evidence type="ECO:0000256" key="1">
    <source>
        <dbReference type="SAM" id="MobiDB-lite"/>
    </source>
</evidence>
<keyword evidence="2" id="KW-0695">RNA-directed DNA polymerase</keyword>
<evidence type="ECO:0000313" key="2">
    <source>
        <dbReference type="EMBL" id="POM59957.1"/>
    </source>
</evidence>
<proteinExistence type="predicted"/>
<dbReference type="AlphaFoldDB" id="A0A2P4X329"/>
<accession>A0A2P4X329</accession>
<protein>
    <submittedName>
        <fullName evidence="2">Reverse transcriptase</fullName>
    </submittedName>
</protein>
<feature type="region of interest" description="Disordered" evidence="1">
    <location>
        <begin position="40"/>
        <end position="77"/>
    </location>
</feature>
<dbReference type="EMBL" id="NCKW01016973">
    <property type="protein sequence ID" value="POM59957.1"/>
    <property type="molecule type" value="Genomic_DNA"/>
</dbReference>
<keyword evidence="3" id="KW-1185">Reference proteome</keyword>
<keyword evidence="2" id="KW-0548">Nucleotidyltransferase</keyword>
<comment type="caution">
    <text evidence="2">The sequence shown here is derived from an EMBL/GenBank/DDBJ whole genome shotgun (WGS) entry which is preliminary data.</text>
</comment>
<dbReference type="OrthoDB" id="125830at2759"/>
<reference evidence="2 3" key="1">
    <citation type="journal article" date="2017" name="Genome Biol. Evol.">
        <title>Phytophthora megakarya and P. palmivora, closely related causal agents of cacao black pod rot, underwent increases in genome sizes and gene numbers by different mechanisms.</title>
        <authorList>
            <person name="Ali S.S."/>
            <person name="Shao J."/>
            <person name="Lary D.J."/>
            <person name="Kronmiller B."/>
            <person name="Shen D."/>
            <person name="Strem M.D."/>
            <person name="Amoako-Attah I."/>
            <person name="Akrofi A.Y."/>
            <person name="Begoude B.A."/>
            <person name="Ten Hoopen G.M."/>
            <person name="Coulibaly K."/>
            <person name="Kebe B.I."/>
            <person name="Melnick R.L."/>
            <person name="Guiltinan M.J."/>
            <person name="Tyler B.M."/>
            <person name="Meinhardt L.W."/>
            <person name="Bailey B.A."/>
        </authorList>
    </citation>
    <scope>NUCLEOTIDE SEQUENCE [LARGE SCALE GENOMIC DNA]</scope>
    <source>
        <strain evidence="3">sbr112.9</strain>
    </source>
</reference>
<dbReference type="Proteomes" id="UP000237271">
    <property type="component" value="Unassembled WGS sequence"/>
</dbReference>
<name>A0A2P4X329_9STRA</name>
<evidence type="ECO:0000313" key="3">
    <source>
        <dbReference type="Proteomes" id="UP000237271"/>
    </source>
</evidence>
<gene>
    <name evidence="2" type="ORF">PHPALM_31239</name>
</gene>
<sequence length="291" mass="33576">MQTELSSEVNASDERLWDEILQNSSLPDYESVVAFIETQGGEDADECSDATADPKTVEHSDTDSENAEPVQFNEESDDHVSDLVTHVYGENASSDEGDYDYLYDPGDEREIGHDEHVLVTDIMIGRRLQREDEVKRTREPKRVKVETKRIKRDNAPRRPGLREVNERRPPDRYEAYAVTSAFRALHADRRGQSGIRASDVKIPRTYREAMRSKYAKQWKAAMDEEIQALKDEEVLRIPRAEMPIGQQTIKTMWVYDVKVDHLGYVIRFRSRIVARETSSAKASITMKHFRQ</sequence>
<dbReference type="GO" id="GO:0003964">
    <property type="term" value="F:RNA-directed DNA polymerase activity"/>
    <property type="evidence" value="ECO:0007669"/>
    <property type="project" value="UniProtKB-KW"/>
</dbReference>
<organism evidence="2 3">
    <name type="scientific">Phytophthora palmivora</name>
    <dbReference type="NCBI Taxonomy" id="4796"/>
    <lineage>
        <taxon>Eukaryota</taxon>
        <taxon>Sar</taxon>
        <taxon>Stramenopiles</taxon>
        <taxon>Oomycota</taxon>
        <taxon>Peronosporomycetes</taxon>
        <taxon>Peronosporales</taxon>
        <taxon>Peronosporaceae</taxon>
        <taxon>Phytophthora</taxon>
    </lineage>
</organism>
<keyword evidence="2" id="KW-0808">Transferase</keyword>